<reference evidence="3" key="1">
    <citation type="journal article" date="2019" name="Int. J. Syst. Evol. Microbiol.">
        <title>The Global Catalogue of Microorganisms (GCM) 10K type strain sequencing project: providing services to taxonomists for standard genome sequencing and annotation.</title>
        <authorList>
            <consortium name="The Broad Institute Genomics Platform"/>
            <consortium name="The Broad Institute Genome Sequencing Center for Infectious Disease"/>
            <person name="Wu L."/>
            <person name="Ma J."/>
        </authorList>
    </citation>
    <scope>NUCLEOTIDE SEQUENCE [LARGE SCALE GENOMIC DNA]</scope>
    <source>
        <strain evidence="3">CGMCC 1.15399</strain>
    </source>
</reference>
<gene>
    <name evidence="2" type="ORF">ACFSJ0_40070</name>
</gene>
<feature type="transmembrane region" description="Helical" evidence="1">
    <location>
        <begin position="97"/>
        <end position="120"/>
    </location>
</feature>
<organism evidence="2 3">
    <name type="scientific">Nonomuraea guangzhouensis</name>
    <dbReference type="NCBI Taxonomy" id="1291555"/>
    <lineage>
        <taxon>Bacteria</taxon>
        <taxon>Bacillati</taxon>
        <taxon>Actinomycetota</taxon>
        <taxon>Actinomycetes</taxon>
        <taxon>Streptosporangiales</taxon>
        <taxon>Streptosporangiaceae</taxon>
        <taxon>Nonomuraea</taxon>
    </lineage>
</organism>
<name>A0ABW4GLM6_9ACTN</name>
<dbReference type="Proteomes" id="UP001597097">
    <property type="component" value="Unassembled WGS sequence"/>
</dbReference>
<feature type="transmembrane region" description="Helical" evidence="1">
    <location>
        <begin position="65"/>
        <end position="85"/>
    </location>
</feature>
<feature type="transmembrane region" description="Helical" evidence="1">
    <location>
        <begin position="12"/>
        <end position="28"/>
    </location>
</feature>
<proteinExistence type="predicted"/>
<sequence length="180" mass="19171">MDLDDFLDRHPHVIFPLAATFIGLAPAFNLPELTWYGSRFWAGVVIGTVLAIGPTVLICVRRTRIWGGAILFLAVAAAVVCLAPSMNPYDEAGVVEFRSSAATFLSWSAAVIFGIGVAAARRTDRGAGHLAWVETSGTDYRAVCGCGWRGEIGAETAAFGAAGDHANRVSLQVRPPQDPW</sequence>
<evidence type="ECO:0000313" key="3">
    <source>
        <dbReference type="Proteomes" id="UP001597097"/>
    </source>
</evidence>
<keyword evidence="1" id="KW-0812">Transmembrane</keyword>
<feature type="transmembrane region" description="Helical" evidence="1">
    <location>
        <begin position="40"/>
        <end position="60"/>
    </location>
</feature>
<keyword evidence="3" id="KW-1185">Reference proteome</keyword>
<evidence type="ECO:0000313" key="2">
    <source>
        <dbReference type="EMBL" id="MFD1543301.1"/>
    </source>
</evidence>
<dbReference type="RefSeq" id="WP_219536171.1">
    <property type="nucleotide sequence ID" value="NZ_JAHKRM010000028.1"/>
</dbReference>
<accession>A0ABW4GLM6</accession>
<keyword evidence="1" id="KW-1133">Transmembrane helix</keyword>
<evidence type="ECO:0000256" key="1">
    <source>
        <dbReference type="SAM" id="Phobius"/>
    </source>
</evidence>
<keyword evidence="1" id="KW-0472">Membrane</keyword>
<comment type="caution">
    <text evidence="2">The sequence shown here is derived from an EMBL/GenBank/DDBJ whole genome shotgun (WGS) entry which is preliminary data.</text>
</comment>
<protein>
    <submittedName>
        <fullName evidence="2">Uncharacterized protein</fullName>
    </submittedName>
</protein>
<dbReference type="EMBL" id="JBHUCM010000038">
    <property type="protein sequence ID" value="MFD1543301.1"/>
    <property type="molecule type" value="Genomic_DNA"/>
</dbReference>